<evidence type="ECO:0000313" key="3">
    <source>
        <dbReference type="Proteomes" id="UP001163846"/>
    </source>
</evidence>
<reference evidence="2" key="1">
    <citation type="submission" date="2022-08" db="EMBL/GenBank/DDBJ databases">
        <authorList>
            <consortium name="DOE Joint Genome Institute"/>
            <person name="Min B."/>
            <person name="Riley R."/>
            <person name="Sierra-Patev S."/>
            <person name="Naranjo-Ortiz M."/>
            <person name="Looney B."/>
            <person name="Konkel Z."/>
            <person name="Slot J.C."/>
            <person name="Sakamoto Y."/>
            <person name="Steenwyk J.L."/>
            <person name="Rokas A."/>
            <person name="Carro J."/>
            <person name="Camarero S."/>
            <person name="Ferreira P."/>
            <person name="Molpeceres G."/>
            <person name="Ruiz-Duenas F.J."/>
            <person name="Serrano A."/>
            <person name="Henrissat B."/>
            <person name="Drula E."/>
            <person name="Hughes K.W."/>
            <person name="Mata J.L."/>
            <person name="Ishikawa N.K."/>
            <person name="Vargas-Isla R."/>
            <person name="Ushijima S."/>
            <person name="Smith C.A."/>
            <person name="Ahrendt S."/>
            <person name="Andreopoulos W."/>
            <person name="He G."/>
            <person name="Labutti K."/>
            <person name="Lipzen A."/>
            <person name="Ng V."/>
            <person name="Sandor L."/>
            <person name="Barry K."/>
            <person name="Martinez A.T."/>
            <person name="Xiao Y."/>
            <person name="Gibbons J.G."/>
            <person name="Terashima K."/>
            <person name="Hibbett D.S."/>
            <person name="Grigoriev I.V."/>
        </authorList>
    </citation>
    <scope>NUCLEOTIDE SEQUENCE</scope>
    <source>
        <strain evidence="2">TFB9207</strain>
    </source>
</reference>
<feature type="transmembrane region" description="Helical" evidence="1">
    <location>
        <begin position="102"/>
        <end position="118"/>
    </location>
</feature>
<dbReference type="AlphaFoldDB" id="A0AA38PFV2"/>
<keyword evidence="1" id="KW-1133">Transmembrane helix</keyword>
<keyword evidence="1" id="KW-0472">Membrane</keyword>
<accession>A0AA38PFV2</accession>
<feature type="transmembrane region" description="Helical" evidence="1">
    <location>
        <begin position="38"/>
        <end position="55"/>
    </location>
</feature>
<comment type="caution">
    <text evidence="2">The sequence shown here is derived from an EMBL/GenBank/DDBJ whole genome shotgun (WGS) entry which is preliminary data.</text>
</comment>
<keyword evidence="1" id="KW-0812">Transmembrane</keyword>
<gene>
    <name evidence="2" type="ORF">F5878DRAFT_431069</name>
</gene>
<evidence type="ECO:0000256" key="1">
    <source>
        <dbReference type="SAM" id="Phobius"/>
    </source>
</evidence>
<name>A0AA38PFV2_9AGAR</name>
<proteinExistence type="predicted"/>
<dbReference type="Proteomes" id="UP001163846">
    <property type="component" value="Unassembled WGS sequence"/>
</dbReference>
<dbReference type="EMBL" id="MU806021">
    <property type="protein sequence ID" value="KAJ3841976.1"/>
    <property type="molecule type" value="Genomic_DNA"/>
</dbReference>
<keyword evidence="3" id="KW-1185">Reference proteome</keyword>
<organism evidence="2 3">
    <name type="scientific">Lentinula raphanica</name>
    <dbReference type="NCBI Taxonomy" id="153919"/>
    <lineage>
        <taxon>Eukaryota</taxon>
        <taxon>Fungi</taxon>
        <taxon>Dikarya</taxon>
        <taxon>Basidiomycota</taxon>
        <taxon>Agaricomycotina</taxon>
        <taxon>Agaricomycetes</taxon>
        <taxon>Agaricomycetidae</taxon>
        <taxon>Agaricales</taxon>
        <taxon>Marasmiineae</taxon>
        <taxon>Omphalotaceae</taxon>
        <taxon>Lentinula</taxon>
    </lineage>
</organism>
<sequence length="143" mass="16267">MYVLKVRTIFDQTHTSALSTLLVIESALLVIEDSYTTFKFYLLVIVIFTLLVKDYSYYTKSLLVIVIFRSLLVKAHKFPTFLTSNTKTSFIMLFYPPNRRGSSIGSIIFLAMIIALVADMSCSARPTDVSVTVTVKKRFFKDP</sequence>
<evidence type="ECO:0000313" key="2">
    <source>
        <dbReference type="EMBL" id="KAJ3841976.1"/>
    </source>
</evidence>
<protein>
    <submittedName>
        <fullName evidence="2">Uncharacterized protein</fullName>
    </submittedName>
</protein>